<dbReference type="AlphaFoldDB" id="A0A7X3LHD0"/>
<evidence type="ECO:0000313" key="1">
    <source>
        <dbReference type="EMBL" id="MWV43084.1"/>
    </source>
</evidence>
<dbReference type="EMBL" id="WUBI01000001">
    <property type="protein sequence ID" value="MWV43084.1"/>
    <property type="molecule type" value="Genomic_DNA"/>
</dbReference>
<sequence length="193" mass="22155">MMTSPVQQPFVWVAEYLDGSHLSEFDYITKKENNFCSIHRDNLLRFGLLGNGASMYFEVYGGIFKILGQMIEVDYVTNEKSYQLTGRAMNYKDIITYKDAEFVFNPKVEGSGQTMITQFNFGYKTKFTIDDTDFHFQAICQIPMNQLASLELRLVSSKDLNGRLAIKRNGRTVDFIEAPLQSNLGGSIHWELR</sequence>
<name>A0A7X3LHD0_9BACL</name>
<reference evidence="1 2" key="1">
    <citation type="submission" date="2019-12" db="EMBL/GenBank/DDBJ databases">
        <title>Paenibacillus sp. nov., an endophytic bacterium isolated from the stem of Dendrobium.</title>
        <authorList>
            <person name="Zhao R."/>
        </authorList>
    </citation>
    <scope>NUCLEOTIDE SEQUENCE [LARGE SCALE GENOMIC DNA]</scope>
    <source>
        <strain evidence="1 2">HJL G12</strain>
    </source>
</reference>
<dbReference type="Proteomes" id="UP000460318">
    <property type="component" value="Unassembled WGS sequence"/>
</dbReference>
<organism evidence="1 2">
    <name type="scientific">Paenibacillus dendrobii</name>
    <dbReference type="NCBI Taxonomy" id="2691084"/>
    <lineage>
        <taxon>Bacteria</taxon>
        <taxon>Bacillati</taxon>
        <taxon>Bacillota</taxon>
        <taxon>Bacilli</taxon>
        <taxon>Bacillales</taxon>
        <taxon>Paenibacillaceae</taxon>
        <taxon>Paenibacillus</taxon>
    </lineage>
</organism>
<evidence type="ECO:0000313" key="2">
    <source>
        <dbReference type="Proteomes" id="UP000460318"/>
    </source>
</evidence>
<keyword evidence="2" id="KW-1185">Reference proteome</keyword>
<comment type="caution">
    <text evidence="1">The sequence shown here is derived from an EMBL/GenBank/DDBJ whole genome shotgun (WGS) entry which is preliminary data.</text>
</comment>
<accession>A0A7X3LHD0</accession>
<gene>
    <name evidence="1" type="ORF">GRF59_05525</name>
</gene>
<proteinExistence type="predicted"/>
<protein>
    <submittedName>
        <fullName evidence="1">Uncharacterized protein</fullName>
    </submittedName>
</protein>